<dbReference type="AlphaFoldDB" id="A6JGZ9"/>
<sequence length="48" mass="5578">MPTQFGASKCKMLVCLSRLRSTHTAFTETNPKYRDWNNVSTVDPYLRL</sequence>
<gene>
    <name evidence="1" type="ORF">rCG_20066</name>
</gene>
<dbReference type="Proteomes" id="UP000234681">
    <property type="component" value="Chromosome 13"/>
</dbReference>
<reference evidence="2" key="1">
    <citation type="submission" date="2005-09" db="EMBL/GenBank/DDBJ databases">
        <authorList>
            <person name="Mural R.J."/>
            <person name="Li P.W."/>
            <person name="Adams M.D."/>
            <person name="Amanatides P.G."/>
            <person name="Baden-Tillson H."/>
            <person name="Barnstead M."/>
            <person name="Chin S.H."/>
            <person name="Dew I."/>
            <person name="Evans C.A."/>
            <person name="Ferriera S."/>
            <person name="Flanigan M."/>
            <person name="Fosler C."/>
            <person name="Glodek A."/>
            <person name="Gu Z."/>
            <person name="Holt R.A."/>
            <person name="Jennings D."/>
            <person name="Kraft C.L."/>
            <person name="Lu F."/>
            <person name="Nguyen T."/>
            <person name="Nusskern D.R."/>
            <person name="Pfannkoch C.M."/>
            <person name="Sitter C."/>
            <person name="Sutton G.G."/>
            <person name="Venter J.C."/>
            <person name="Wang Z."/>
            <person name="Woodage T."/>
            <person name="Zheng X.H."/>
            <person name="Zhong F."/>
        </authorList>
    </citation>
    <scope>NUCLEOTIDE SEQUENCE [LARGE SCALE GENOMIC DNA]</scope>
    <source>
        <strain>BN</strain>
        <strain evidence="2">Sprague-Dawley</strain>
    </source>
</reference>
<accession>A6JGZ9</accession>
<protein>
    <submittedName>
        <fullName evidence="1">RCG20066</fullName>
    </submittedName>
</protein>
<name>A6JGZ9_RAT</name>
<dbReference type="EMBL" id="CH473985">
    <property type="protein sequence ID" value="EDL95004.1"/>
    <property type="molecule type" value="Genomic_DNA"/>
</dbReference>
<evidence type="ECO:0000313" key="2">
    <source>
        <dbReference type="Proteomes" id="UP000234681"/>
    </source>
</evidence>
<organism evidence="1 2">
    <name type="scientific">Rattus norvegicus</name>
    <name type="common">Rat</name>
    <dbReference type="NCBI Taxonomy" id="10116"/>
    <lineage>
        <taxon>Eukaryota</taxon>
        <taxon>Metazoa</taxon>
        <taxon>Chordata</taxon>
        <taxon>Craniata</taxon>
        <taxon>Vertebrata</taxon>
        <taxon>Euteleostomi</taxon>
        <taxon>Mammalia</taxon>
        <taxon>Eutheria</taxon>
        <taxon>Euarchontoglires</taxon>
        <taxon>Glires</taxon>
        <taxon>Rodentia</taxon>
        <taxon>Myomorpha</taxon>
        <taxon>Muroidea</taxon>
        <taxon>Muridae</taxon>
        <taxon>Murinae</taxon>
        <taxon>Rattus</taxon>
    </lineage>
</organism>
<evidence type="ECO:0000313" key="1">
    <source>
        <dbReference type="EMBL" id="EDL95004.1"/>
    </source>
</evidence>
<proteinExistence type="predicted"/>